<keyword evidence="3" id="KW-1185">Reference proteome</keyword>
<dbReference type="Proteomes" id="UP000095705">
    <property type="component" value="Unassembled WGS sequence"/>
</dbReference>
<dbReference type="Pfam" id="PF13466">
    <property type="entry name" value="STAS_2"/>
    <property type="match status" value="1"/>
</dbReference>
<gene>
    <name evidence="2" type="ORF">BGK67_00445</name>
</gene>
<dbReference type="Gene3D" id="3.30.750.24">
    <property type="entry name" value="STAS domain"/>
    <property type="match status" value="1"/>
</dbReference>
<comment type="caution">
    <text evidence="2">The sequence shown here is derived from an EMBL/GenBank/DDBJ whole genome shotgun (WGS) entry which is preliminary data.</text>
</comment>
<dbReference type="STRING" id="36818.BGK67_00445"/>
<feature type="domain" description="STAS" evidence="1">
    <location>
        <begin position="18"/>
        <end position="115"/>
    </location>
</feature>
<name>A0A1E5Q0M4_9ACTN</name>
<dbReference type="EMBL" id="MEHK01000001">
    <property type="protein sequence ID" value="OEJ35355.1"/>
    <property type="molecule type" value="Genomic_DNA"/>
</dbReference>
<protein>
    <recommendedName>
        <fullName evidence="1">STAS domain-containing protein</fullName>
    </recommendedName>
</protein>
<evidence type="ECO:0000259" key="1">
    <source>
        <dbReference type="PROSITE" id="PS50801"/>
    </source>
</evidence>
<dbReference type="AlphaFoldDB" id="A0A1E5Q0M4"/>
<evidence type="ECO:0000313" key="3">
    <source>
        <dbReference type="Proteomes" id="UP000095705"/>
    </source>
</evidence>
<sequence length="115" mass="12233">MLGSAQVEQQVRVLPDEDGVRVIVCTGDFDQDTLGPLDQACTAAVDAPGVRRIVLDVTQVGFADSSMLNQIIRILRTGRLVMAGPVPPQLGWLLDLTQVRAVLPTADGVEAARAL</sequence>
<accession>A0A1E5Q0M4</accession>
<dbReference type="CDD" id="cd07043">
    <property type="entry name" value="STAS_anti-anti-sigma_factors"/>
    <property type="match status" value="1"/>
</dbReference>
<dbReference type="InterPro" id="IPR058548">
    <property type="entry name" value="MlaB-like_STAS"/>
</dbReference>
<proteinExistence type="predicted"/>
<organism evidence="2 3">
    <name type="scientific">Streptomyces subrutilus</name>
    <dbReference type="NCBI Taxonomy" id="36818"/>
    <lineage>
        <taxon>Bacteria</taxon>
        <taxon>Bacillati</taxon>
        <taxon>Actinomycetota</taxon>
        <taxon>Actinomycetes</taxon>
        <taxon>Kitasatosporales</taxon>
        <taxon>Streptomycetaceae</taxon>
        <taxon>Streptomyces</taxon>
    </lineage>
</organism>
<reference evidence="2 3" key="1">
    <citation type="submission" date="2016-08" db="EMBL/GenBank/DDBJ databases">
        <title>The complete genome of Streptomyces subrutilus 10-1-1.</title>
        <authorList>
            <person name="Chen X."/>
        </authorList>
    </citation>
    <scope>NUCLEOTIDE SEQUENCE [LARGE SCALE GENOMIC DNA]</scope>
    <source>
        <strain evidence="2 3">10-1-1</strain>
    </source>
</reference>
<evidence type="ECO:0000313" key="2">
    <source>
        <dbReference type="EMBL" id="OEJ35355.1"/>
    </source>
</evidence>
<dbReference type="PROSITE" id="PS50801">
    <property type="entry name" value="STAS"/>
    <property type="match status" value="1"/>
</dbReference>
<dbReference type="InterPro" id="IPR036513">
    <property type="entry name" value="STAS_dom_sf"/>
</dbReference>
<dbReference type="InterPro" id="IPR002645">
    <property type="entry name" value="STAS_dom"/>
</dbReference>
<dbReference type="SUPFAM" id="SSF52091">
    <property type="entry name" value="SpoIIaa-like"/>
    <property type="match status" value="1"/>
</dbReference>